<feature type="region of interest" description="Disordered" evidence="1">
    <location>
        <begin position="26"/>
        <end position="109"/>
    </location>
</feature>
<dbReference type="Proteomes" id="UP000530660">
    <property type="component" value="Unassembled WGS sequence"/>
</dbReference>
<keyword evidence="4" id="KW-1185">Reference proteome</keyword>
<protein>
    <submittedName>
        <fullName evidence="3">Ataxin 2-like</fullName>
    </submittedName>
</protein>
<dbReference type="InterPro" id="IPR045117">
    <property type="entry name" value="ATXN2-like"/>
</dbReference>
<evidence type="ECO:0000256" key="1">
    <source>
        <dbReference type="SAM" id="MobiDB-lite"/>
    </source>
</evidence>
<dbReference type="GO" id="GO:0003729">
    <property type="term" value="F:mRNA binding"/>
    <property type="evidence" value="ECO:0007669"/>
    <property type="project" value="TreeGrafter"/>
</dbReference>
<feature type="compositionally biased region" description="Basic and acidic residues" evidence="1">
    <location>
        <begin position="67"/>
        <end position="81"/>
    </location>
</feature>
<dbReference type="PANTHER" id="PTHR12854">
    <property type="entry name" value="ATAXIN 2-RELATED"/>
    <property type="match status" value="1"/>
</dbReference>
<name>A0A7J7IHF0_9RHOD</name>
<dbReference type="GO" id="GO:0010494">
    <property type="term" value="C:cytoplasmic stress granule"/>
    <property type="evidence" value="ECO:0007669"/>
    <property type="project" value="TreeGrafter"/>
</dbReference>
<dbReference type="InterPro" id="IPR009604">
    <property type="entry name" value="LsmAD_domain"/>
</dbReference>
<evidence type="ECO:0000313" key="4">
    <source>
        <dbReference type="Proteomes" id="UP000530660"/>
    </source>
</evidence>
<organism evidence="3 4">
    <name type="scientific">Cyanidiococcus yangmingshanensis</name>
    <dbReference type="NCBI Taxonomy" id="2690220"/>
    <lineage>
        <taxon>Eukaryota</taxon>
        <taxon>Rhodophyta</taxon>
        <taxon>Bangiophyceae</taxon>
        <taxon>Cyanidiales</taxon>
        <taxon>Cyanidiaceae</taxon>
        <taxon>Cyanidiococcus</taxon>
    </lineage>
</organism>
<feature type="region of interest" description="Disordered" evidence="1">
    <location>
        <begin position="303"/>
        <end position="324"/>
    </location>
</feature>
<evidence type="ECO:0000313" key="3">
    <source>
        <dbReference type="EMBL" id="KAF6002525.1"/>
    </source>
</evidence>
<evidence type="ECO:0000259" key="2">
    <source>
        <dbReference type="SMART" id="SM01272"/>
    </source>
</evidence>
<dbReference type="Pfam" id="PF06741">
    <property type="entry name" value="LsmAD"/>
    <property type="match status" value="1"/>
</dbReference>
<feature type="compositionally biased region" description="Low complexity" evidence="1">
    <location>
        <begin position="42"/>
        <end position="53"/>
    </location>
</feature>
<gene>
    <name evidence="3" type="primary">ATXN2_1</name>
    <name evidence="3" type="ORF">F1559_003742</name>
</gene>
<dbReference type="PANTHER" id="PTHR12854:SF7">
    <property type="entry name" value="ATAXIN-2 HOMOLOG"/>
    <property type="match status" value="1"/>
</dbReference>
<dbReference type="GO" id="GO:0034063">
    <property type="term" value="P:stress granule assembly"/>
    <property type="evidence" value="ECO:0007669"/>
    <property type="project" value="TreeGrafter"/>
</dbReference>
<dbReference type="SMART" id="SM01272">
    <property type="entry name" value="LsmAD"/>
    <property type="match status" value="1"/>
</dbReference>
<sequence>MGADTEVFCTQRYPRRALSFVLPRALGRLPRRRPTRERSPRAAHSSASSGAVATDLEISGSGSEVAPRVRDLVAWSDDKTVPDASDPSQRSSGELGRRTGRESPLESLDRYPRTKWDQFLENERKFGVRTTYTEEHYTTKLDVGRFTEADVARAARLAAEIESKAAENPHVAEERGQLVPIACDANEDDEELRYGAVVRAPERSPDDSKAASELENALLAPNSGASATPVESAVNAADHEHGWRPAASCVARDSSVEPGPGPRRNISSASLSRNSSSEYLLDHYDVEHKRVLHRLSNRQRVEDNRAGTGVYAGSGSTSPALGAGSERASPVVLTTPGASVGAVSTGAVALGRDVASLNLELSVPQVRDEVARKMSEFKAQQYQLGYESERSRERETDSFRRYRDGMLWVKFLT</sequence>
<dbReference type="EMBL" id="VWRR01000010">
    <property type="protein sequence ID" value="KAF6002525.1"/>
    <property type="molecule type" value="Genomic_DNA"/>
</dbReference>
<feature type="domain" description="LsmAD" evidence="2">
    <location>
        <begin position="126"/>
        <end position="200"/>
    </location>
</feature>
<feature type="region of interest" description="Disordered" evidence="1">
    <location>
        <begin position="250"/>
        <end position="272"/>
    </location>
</feature>
<reference evidence="3 4" key="1">
    <citation type="journal article" date="2020" name="J. Phycol.">
        <title>Comparative genome analysis reveals Cyanidiococcus gen. nov., a new extremophilic red algal genus sister to Cyanidioschyzon (Cyanidioschyzonaceae, Rhodophyta).</title>
        <authorList>
            <person name="Liu S.-L."/>
            <person name="Chiang Y.-R."/>
            <person name="Yoon H.S."/>
            <person name="Fu H.-Y."/>
        </authorList>
    </citation>
    <scope>NUCLEOTIDE SEQUENCE [LARGE SCALE GENOMIC DNA]</scope>
    <source>
        <strain evidence="3 4">THAL066</strain>
    </source>
</reference>
<dbReference type="OrthoDB" id="6116at2759"/>
<accession>A0A7J7IHF0</accession>
<comment type="caution">
    <text evidence="3">The sequence shown here is derived from an EMBL/GenBank/DDBJ whole genome shotgun (WGS) entry which is preliminary data.</text>
</comment>
<feature type="compositionally biased region" description="Basic and acidic residues" evidence="1">
    <location>
        <begin position="95"/>
        <end position="109"/>
    </location>
</feature>
<dbReference type="AlphaFoldDB" id="A0A7J7IHF0"/>
<proteinExistence type="predicted"/>